<evidence type="ECO:0000313" key="1">
    <source>
        <dbReference type="EMBL" id="GJT90215.1"/>
    </source>
</evidence>
<name>A0ABQ5HR81_9ASTR</name>
<reference evidence="1" key="2">
    <citation type="submission" date="2022-01" db="EMBL/GenBank/DDBJ databases">
        <authorList>
            <person name="Yamashiro T."/>
            <person name="Shiraishi A."/>
            <person name="Satake H."/>
            <person name="Nakayama K."/>
        </authorList>
    </citation>
    <scope>NUCLEOTIDE SEQUENCE</scope>
</reference>
<protein>
    <submittedName>
        <fullName evidence="1">Uncharacterized protein</fullName>
    </submittedName>
</protein>
<evidence type="ECO:0000313" key="2">
    <source>
        <dbReference type="Proteomes" id="UP001151760"/>
    </source>
</evidence>
<dbReference type="Proteomes" id="UP001151760">
    <property type="component" value="Unassembled WGS sequence"/>
</dbReference>
<comment type="caution">
    <text evidence="1">The sequence shown here is derived from an EMBL/GenBank/DDBJ whole genome shotgun (WGS) entry which is preliminary data.</text>
</comment>
<dbReference type="EMBL" id="BQNB010019901">
    <property type="protein sequence ID" value="GJT90215.1"/>
    <property type="molecule type" value="Genomic_DNA"/>
</dbReference>
<accession>A0ABQ5HR81</accession>
<keyword evidence="2" id="KW-1185">Reference proteome</keyword>
<gene>
    <name evidence="1" type="ORF">Tco_1079060</name>
</gene>
<proteinExistence type="predicted"/>
<organism evidence="1 2">
    <name type="scientific">Tanacetum coccineum</name>
    <dbReference type="NCBI Taxonomy" id="301880"/>
    <lineage>
        <taxon>Eukaryota</taxon>
        <taxon>Viridiplantae</taxon>
        <taxon>Streptophyta</taxon>
        <taxon>Embryophyta</taxon>
        <taxon>Tracheophyta</taxon>
        <taxon>Spermatophyta</taxon>
        <taxon>Magnoliopsida</taxon>
        <taxon>eudicotyledons</taxon>
        <taxon>Gunneridae</taxon>
        <taxon>Pentapetalae</taxon>
        <taxon>asterids</taxon>
        <taxon>campanulids</taxon>
        <taxon>Asterales</taxon>
        <taxon>Asteraceae</taxon>
        <taxon>Asteroideae</taxon>
        <taxon>Anthemideae</taxon>
        <taxon>Anthemidinae</taxon>
        <taxon>Tanacetum</taxon>
    </lineage>
</organism>
<sequence>MQETIAHVSINQKEILKQIPVLLTVPITKEGQRIEAAIAKSITTTFAIFPSDKSGVSRATCRWGYVSRATCRPG</sequence>
<reference evidence="1" key="1">
    <citation type="journal article" date="2022" name="Int. J. Mol. Sci.">
        <title>Draft Genome of Tanacetum Coccineum: Genomic Comparison of Closely Related Tanacetum-Family Plants.</title>
        <authorList>
            <person name="Yamashiro T."/>
            <person name="Shiraishi A."/>
            <person name="Nakayama K."/>
            <person name="Satake H."/>
        </authorList>
    </citation>
    <scope>NUCLEOTIDE SEQUENCE</scope>
</reference>